<name>A0A410GEJ1_9BURK</name>
<evidence type="ECO:0000313" key="2">
    <source>
        <dbReference type="EMBL" id="QAA94713.1"/>
    </source>
</evidence>
<dbReference type="Proteomes" id="UP000283474">
    <property type="component" value="Chromosome"/>
</dbReference>
<protein>
    <submittedName>
        <fullName evidence="2">N-acetylneuraminate synthase</fullName>
    </submittedName>
</protein>
<organism evidence="2 3">
    <name type="scientific">Pollutimonas thiosulfatoxidans</name>
    <dbReference type="NCBI Taxonomy" id="2028345"/>
    <lineage>
        <taxon>Bacteria</taxon>
        <taxon>Pseudomonadati</taxon>
        <taxon>Pseudomonadota</taxon>
        <taxon>Betaproteobacteria</taxon>
        <taxon>Burkholderiales</taxon>
        <taxon>Alcaligenaceae</taxon>
        <taxon>Pollutimonas</taxon>
    </lineage>
</organism>
<dbReference type="InterPro" id="IPR036732">
    <property type="entry name" value="AFP_Neu5c_C_sf"/>
</dbReference>
<dbReference type="InterPro" id="IPR013132">
    <property type="entry name" value="PseI/NeuA/B-like_N"/>
</dbReference>
<proteinExistence type="predicted"/>
<dbReference type="InterPro" id="IPR006190">
    <property type="entry name" value="SAF_AFP_Neu5Ac"/>
</dbReference>
<dbReference type="CDD" id="cd11615">
    <property type="entry name" value="SAF_NeuB_like"/>
    <property type="match status" value="1"/>
</dbReference>
<dbReference type="AlphaFoldDB" id="A0A410GEJ1"/>
<dbReference type="PANTHER" id="PTHR42966">
    <property type="entry name" value="N-ACETYLNEURAMINATE SYNTHASE"/>
    <property type="match status" value="1"/>
</dbReference>
<dbReference type="Pfam" id="PF03102">
    <property type="entry name" value="NeuB"/>
    <property type="match status" value="1"/>
</dbReference>
<dbReference type="NCBIfam" id="TIGR03569">
    <property type="entry name" value="NeuB_NnaB"/>
    <property type="match status" value="1"/>
</dbReference>
<dbReference type="InterPro" id="IPR020007">
    <property type="entry name" value="NeuB/NeuA"/>
</dbReference>
<dbReference type="SUPFAM" id="SSF51269">
    <property type="entry name" value="AFP III-like domain"/>
    <property type="match status" value="1"/>
</dbReference>
<dbReference type="EMBL" id="CP022987">
    <property type="protein sequence ID" value="QAA94713.1"/>
    <property type="molecule type" value="Genomic_DNA"/>
</dbReference>
<feature type="domain" description="AFP-like" evidence="1">
    <location>
        <begin position="310"/>
        <end position="362"/>
    </location>
</feature>
<dbReference type="OrthoDB" id="9781701at2"/>
<dbReference type="Gene3D" id="3.20.20.70">
    <property type="entry name" value="Aldolase class I"/>
    <property type="match status" value="1"/>
</dbReference>
<dbReference type="GO" id="GO:0016051">
    <property type="term" value="P:carbohydrate biosynthetic process"/>
    <property type="evidence" value="ECO:0007669"/>
    <property type="project" value="InterPro"/>
</dbReference>
<dbReference type="GO" id="GO:0047444">
    <property type="term" value="F:N-acylneuraminate-9-phosphate synthase activity"/>
    <property type="evidence" value="ECO:0007669"/>
    <property type="project" value="TreeGrafter"/>
</dbReference>
<gene>
    <name evidence="2" type="primary">neuB</name>
    <name evidence="2" type="ORF">CKA81_13325</name>
</gene>
<dbReference type="PANTHER" id="PTHR42966:SF1">
    <property type="entry name" value="SIALIC ACID SYNTHASE"/>
    <property type="match status" value="1"/>
</dbReference>
<dbReference type="SUPFAM" id="SSF51569">
    <property type="entry name" value="Aldolase"/>
    <property type="match status" value="1"/>
</dbReference>
<dbReference type="InterPro" id="IPR051690">
    <property type="entry name" value="PseI-like"/>
</dbReference>
<dbReference type="RefSeq" id="WP_128355710.1">
    <property type="nucleotide sequence ID" value="NZ_CP022987.1"/>
</dbReference>
<reference evidence="2 3" key="1">
    <citation type="submission" date="2017-08" db="EMBL/GenBank/DDBJ databases">
        <authorList>
            <person name="Park S.-J."/>
            <person name="Kim H."/>
        </authorList>
    </citation>
    <scope>NUCLEOTIDE SEQUENCE [LARGE SCALE GENOMIC DNA]</scope>
    <source>
        <strain evidence="3">ye3</strain>
    </source>
</reference>
<dbReference type="KEGG" id="pus:CKA81_13325"/>
<sequence length="362" mass="40048">MSDLNGGSVYIIAEAGVNHNGRKDHAFSLIDIAADAGADAVKFQTFSAKKLASRSAPKATYQKAQTDHNESQLSMLEKLELPYEWHVELQSYAHRKGIEFLSTAFDIESLRFLNTLDMPLYKIPSGELTNGPLLWQFARMGKPLILSTGMALLGEVEESLAVVAHALCSINEPSNFEEVWRCWSNEQNRRRLQGHVTLLHCTSQYPTPPEEVNLCAMDTLAHSFGLPVGYSDHTEGTLFPVAAVARGARVIEKHFTIDRGMSGPDHQASLQPDELREMVRDIRQLERSLGDGRKAPQASEWDTRSAARQQVTVTRDINRGEVLSREDLTTARCGGGRPANGLWDSVGMQVSRGYKAGDSIDI</sequence>
<dbReference type="InterPro" id="IPR013785">
    <property type="entry name" value="Aldolase_TIM"/>
</dbReference>
<dbReference type="InterPro" id="IPR057736">
    <property type="entry name" value="SAF_PseI/NeuA/NeuB"/>
</dbReference>
<evidence type="ECO:0000259" key="1">
    <source>
        <dbReference type="PROSITE" id="PS50844"/>
    </source>
</evidence>
<accession>A0A410GEJ1</accession>
<keyword evidence="3" id="KW-1185">Reference proteome</keyword>
<evidence type="ECO:0000313" key="3">
    <source>
        <dbReference type="Proteomes" id="UP000283474"/>
    </source>
</evidence>
<dbReference type="PROSITE" id="PS50844">
    <property type="entry name" value="AFP_LIKE"/>
    <property type="match status" value="1"/>
</dbReference>